<name>A0A409WBF6_9AGAR</name>
<reference evidence="2 3" key="1">
    <citation type="journal article" date="2018" name="Evol. Lett.">
        <title>Horizontal gene cluster transfer increased hallucinogenic mushroom diversity.</title>
        <authorList>
            <person name="Reynolds H.T."/>
            <person name="Vijayakumar V."/>
            <person name="Gluck-Thaler E."/>
            <person name="Korotkin H.B."/>
            <person name="Matheny P.B."/>
            <person name="Slot J.C."/>
        </authorList>
    </citation>
    <scope>NUCLEOTIDE SEQUENCE [LARGE SCALE GENOMIC DNA]</scope>
    <source>
        <strain evidence="2 3">SRW20</strain>
    </source>
</reference>
<dbReference type="AlphaFoldDB" id="A0A409WBF6"/>
<evidence type="ECO:0000313" key="3">
    <source>
        <dbReference type="Proteomes" id="UP000284706"/>
    </source>
</evidence>
<dbReference type="InParanoid" id="A0A409WBF6"/>
<gene>
    <name evidence="2" type="ORF">CVT26_001235</name>
</gene>
<feature type="compositionally biased region" description="Basic and acidic residues" evidence="1">
    <location>
        <begin position="355"/>
        <end position="371"/>
    </location>
</feature>
<dbReference type="Proteomes" id="UP000284706">
    <property type="component" value="Unassembled WGS sequence"/>
</dbReference>
<evidence type="ECO:0000256" key="1">
    <source>
        <dbReference type="SAM" id="MobiDB-lite"/>
    </source>
</evidence>
<feature type="region of interest" description="Disordered" evidence="1">
    <location>
        <begin position="334"/>
        <end position="373"/>
    </location>
</feature>
<dbReference type="OrthoDB" id="3066419at2759"/>
<keyword evidence="3" id="KW-1185">Reference proteome</keyword>
<evidence type="ECO:0000313" key="2">
    <source>
        <dbReference type="EMBL" id="PPQ75818.1"/>
    </source>
</evidence>
<dbReference type="EMBL" id="NHYE01005225">
    <property type="protein sequence ID" value="PPQ75818.1"/>
    <property type="molecule type" value="Genomic_DNA"/>
</dbReference>
<accession>A0A409WBF6</accession>
<feature type="compositionally biased region" description="Polar residues" evidence="1">
    <location>
        <begin position="334"/>
        <end position="346"/>
    </location>
</feature>
<comment type="caution">
    <text evidence="2">The sequence shown here is derived from an EMBL/GenBank/DDBJ whole genome shotgun (WGS) entry which is preliminary data.</text>
</comment>
<sequence length="570" mass="63402">MDTAVDALAKAQRIVKYMAAWCAMASAIIQGYKGLAAGKEVRPSDETLMGIWLDGCPEPQGLWFLRHGVPCYIIHEADSSQDVGRADSYRPLYRFSFYAGTPIEALKLETHPIDSLALEKGRLNNLERDHAVLPPGQGPPSSYLDNLQSSPLCQGCVNSVYMGPKSFENDNLCLLSSDPTTWPPPVASATSGLARTTWIQERESDGPDCLVKKGRRYRTEDDLCWFYDRVLCRKLAFTEEPMIPYSYRANPRIFGLPAPDLPCEELVGNEWKRRQPSKHQHPAPGTVGLKFVAEPLNQTPPPAPPPLRSSPLARTINLDVENKGSLSDVAIQRSNTVDNLSSNPQRVTPGPPYLGRERERTEESQDTRELSFSRALQTTPALRDSQIGHVPAIVLPLEDDLLLKADLGDRMADLQLVDVLHPSLTNDLLLPVVELRRLLDAMLSPVSPPRFVLIMLAAPAVDPPRVEILLAPLRASTTNERRTVGVEATNVLVPLSLLLFEMSENVERKKKSKWTWMNLPPVTTKLWVLRICLVSDLLLDSLSYTLSRELFSLYPPTLLKAKSSQTLTVI</sequence>
<protein>
    <submittedName>
        <fullName evidence="2">Uncharacterized protein</fullName>
    </submittedName>
</protein>
<organism evidence="2 3">
    <name type="scientific">Gymnopilus dilepis</name>
    <dbReference type="NCBI Taxonomy" id="231916"/>
    <lineage>
        <taxon>Eukaryota</taxon>
        <taxon>Fungi</taxon>
        <taxon>Dikarya</taxon>
        <taxon>Basidiomycota</taxon>
        <taxon>Agaricomycotina</taxon>
        <taxon>Agaricomycetes</taxon>
        <taxon>Agaricomycetidae</taxon>
        <taxon>Agaricales</taxon>
        <taxon>Agaricineae</taxon>
        <taxon>Hymenogastraceae</taxon>
        <taxon>Gymnopilus</taxon>
    </lineage>
</organism>
<proteinExistence type="predicted"/>